<dbReference type="OrthoDB" id="6154480at2759"/>
<accession>A0A3P7DHE8</accession>
<keyword evidence="2" id="KW-1185">Reference proteome</keyword>
<organism evidence="1 2">
    <name type="scientific">Schistocephalus solidus</name>
    <name type="common">Tapeworm</name>
    <dbReference type="NCBI Taxonomy" id="70667"/>
    <lineage>
        <taxon>Eukaryota</taxon>
        <taxon>Metazoa</taxon>
        <taxon>Spiralia</taxon>
        <taxon>Lophotrochozoa</taxon>
        <taxon>Platyhelminthes</taxon>
        <taxon>Cestoda</taxon>
        <taxon>Eucestoda</taxon>
        <taxon>Diphyllobothriidea</taxon>
        <taxon>Diphyllobothriidae</taxon>
        <taxon>Schistocephalus</taxon>
    </lineage>
</organism>
<gene>
    <name evidence="1" type="ORF">SSLN_LOCUS19600</name>
</gene>
<dbReference type="EMBL" id="UYSU01048276">
    <property type="protein sequence ID" value="VDM05986.1"/>
    <property type="molecule type" value="Genomic_DNA"/>
</dbReference>
<dbReference type="AlphaFoldDB" id="A0A3P7DHE8"/>
<proteinExistence type="predicted"/>
<protein>
    <submittedName>
        <fullName evidence="1">Uncharacterized protein</fullName>
    </submittedName>
</protein>
<name>A0A3P7DHE8_SCHSO</name>
<evidence type="ECO:0000313" key="2">
    <source>
        <dbReference type="Proteomes" id="UP000275846"/>
    </source>
</evidence>
<reference evidence="1 2" key="1">
    <citation type="submission" date="2018-11" db="EMBL/GenBank/DDBJ databases">
        <authorList>
            <consortium name="Pathogen Informatics"/>
        </authorList>
    </citation>
    <scope>NUCLEOTIDE SEQUENCE [LARGE SCALE GENOMIC DNA]</scope>
    <source>
        <strain evidence="1 2">NST_G2</strain>
    </source>
</reference>
<dbReference type="Proteomes" id="UP000275846">
    <property type="component" value="Unassembled WGS sequence"/>
</dbReference>
<sequence>MPLFHPSVRALLERQLLERLDHLLTQSPSTAWMLDALVCLAISQDLSSTLLASNAASLSGLSIKILMGSTVGESQSSQTSSSQVSSCPASSQERTPLAAPHLLHLTDYPLRVEAVAACISRWIPRLPQFCGRGDLEEEPFKLLQSGHLVRMDDERLPKRLFCGDVAMGSRRQGGQIRRYKDTLQTSLQQLQINPVTWEDLTRNRTAWKRTVKTI</sequence>
<evidence type="ECO:0000313" key="1">
    <source>
        <dbReference type="EMBL" id="VDM05986.1"/>
    </source>
</evidence>